<feature type="domain" description="Glycosyltransferase 2-like" evidence="8">
    <location>
        <begin position="8"/>
        <end position="176"/>
    </location>
</feature>
<name>A0A6C2C2S4_9LACO</name>
<evidence type="ECO:0000256" key="7">
    <source>
        <dbReference type="SAM" id="Phobius"/>
    </source>
</evidence>
<comment type="caution">
    <text evidence="9">The sequence shown here is derived from an EMBL/GenBank/DDBJ whole genome shotgun (WGS) entry which is preliminary data.</text>
</comment>
<keyword evidence="6 7" id="KW-0472">Membrane</keyword>
<dbReference type="GO" id="GO:0016757">
    <property type="term" value="F:glycosyltransferase activity"/>
    <property type="evidence" value="ECO:0007669"/>
    <property type="project" value="UniProtKB-KW"/>
</dbReference>
<dbReference type="AlphaFoldDB" id="A0A6C2C2S4"/>
<dbReference type="PANTHER" id="PTHR48090:SF1">
    <property type="entry name" value="PROPHAGE BACTOPRENOL GLUCOSYL TRANSFERASE HOMOLOG"/>
    <property type="match status" value="1"/>
</dbReference>
<dbReference type="InterPro" id="IPR050256">
    <property type="entry name" value="Glycosyltransferase_2"/>
</dbReference>
<dbReference type="CDD" id="cd04187">
    <property type="entry name" value="DPM1_like_bac"/>
    <property type="match status" value="1"/>
</dbReference>
<feature type="transmembrane region" description="Helical" evidence="7">
    <location>
        <begin position="244"/>
        <end position="265"/>
    </location>
</feature>
<dbReference type="Proteomes" id="UP000371977">
    <property type="component" value="Unassembled WGS sequence"/>
</dbReference>
<keyword evidence="3 9" id="KW-0808">Transferase</keyword>
<evidence type="ECO:0000256" key="3">
    <source>
        <dbReference type="ARBA" id="ARBA00022679"/>
    </source>
</evidence>
<sequence>MLKRKLAIILPAYNEEEVINKTTQVLSELLQKMILNSQIASDSFIMYVDDGSADRTWELINELSDEYGHIKGLKFSHNFGHQNALIAGLTEVTGSDVDFAVTIDADLQDDPNAIIEMVELATNENKDIVYGVRNDRTSDTWFKRQTAGLFYKFMNWLGVKTIPNHADFRLVNQKVLGAFQEYTERDMFLRGIFPVIGFNSAEVFYARAEREAGETKYPLKKMLQFATSGITSFSVVPITLVRNVGLLISGISILMLIYIFIGSIMQQTQLGWPSLMVSIWFLGGIQLTAIGVIGEYIGKIFMEVKHRPRYIVAERRN</sequence>
<accession>A0A6C2C2S4</accession>
<dbReference type="Gene3D" id="3.90.550.10">
    <property type="entry name" value="Spore Coat Polysaccharide Biosynthesis Protein SpsA, Chain A"/>
    <property type="match status" value="1"/>
</dbReference>
<dbReference type="EMBL" id="SDGZ01000024">
    <property type="protein sequence ID" value="TYC48092.1"/>
    <property type="molecule type" value="Genomic_DNA"/>
</dbReference>
<evidence type="ECO:0000256" key="1">
    <source>
        <dbReference type="ARBA" id="ARBA00004141"/>
    </source>
</evidence>
<dbReference type="PANTHER" id="PTHR48090">
    <property type="entry name" value="UNDECAPRENYL-PHOSPHATE 4-DEOXY-4-FORMAMIDO-L-ARABINOSE TRANSFERASE-RELATED"/>
    <property type="match status" value="1"/>
</dbReference>
<dbReference type="Pfam" id="PF00535">
    <property type="entry name" value="Glycos_transf_2"/>
    <property type="match status" value="1"/>
</dbReference>
<dbReference type="RefSeq" id="WP_148623569.1">
    <property type="nucleotide sequence ID" value="NZ_SDGZ01000024.1"/>
</dbReference>
<dbReference type="SUPFAM" id="SSF53448">
    <property type="entry name" value="Nucleotide-diphospho-sugar transferases"/>
    <property type="match status" value="1"/>
</dbReference>
<evidence type="ECO:0000313" key="9">
    <source>
        <dbReference type="EMBL" id="TYC48092.1"/>
    </source>
</evidence>
<keyword evidence="5 7" id="KW-1133">Transmembrane helix</keyword>
<evidence type="ECO:0000256" key="4">
    <source>
        <dbReference type="ARBA" id="ARBA00022692"/>
    </source>
</evidence>
<evidence type="ECO:0000256" key="2">
    <source>
        <dbReference type="ARBA" id="ARBA00022676"/>
    </source>
</evidence>
<comment type="subcellular location">
    <subcellularLocation>
        <location evidence="1">Membrane</location>
        <topology evidence="1">Multi-pass membrane protein</topology>
    </subcellularLocation>
</comment>
<gene>
    <name evidence="9" type="ORF">ESZ50_09980</name>
</gene>
<organism evidence="9 10">
    <name type="scientific">Weissella muntiaci</name>
    <dbReference type="NCBI Taxonomy" id="2508881"/>
    <lineage>
        <taxon>Bacteria</taxon>
        <taxon>Bacillati</taxon>
        <taxon>Bacillota</taxon>
        <taxon>Bacilli</taxon>
        <taxon>Lactobacillales</taxon>
        <taxon>Lactobacillaceae</taxon>
        <taxon>Weissella</taxon>
    </lineage>
</organism>
<proteinExistence type="predicted"/>
<protein>
    <submittedName>
        <fullName evidence="9">Glycosyltransferase</fullName>
    </submittedName>
</protein>
<dbReference type="OrthoDB" id="9807778at2"/>
<dbReference type="InterPro" id="IPR029044">
    <property type="entry name" value="Nucleotide-diphossugar_trans"/>
</dbReference>
<keyword evidence="10" id="KW-1185">Reference proteome</keyword>
<feature type="transmembrane region" description="Helical" evidence="7">
    <location>
        <begin position="277"/>
        <end position="297"/>
    </location>
</feature>
<dbReference type="GO" id="GO:0005886">
    <property type="term" value="C:plasma membrane"/>
    <property type="evidence" value="ECO:0007669"/>
    <property type="project" value="TreeGrafter"/>
</dbReference>
<dbReference type="InterPro" id="IPR001173">
    <property type="entry name" value="Glyco_trans_2-like"/>
</dbReference>
<reference evidence="9 10" key="1">
    <citation type="submission" date="2019-01" db="EMBL/GenBank/DDBJ databases">
        <title>Weissella sp. nov., a novel lactic acid bacterium isolated from animal feces.</title>
        <authorList>
            <person name="Wang L.-T."/>
        </authorList>
    </citation>
    <scope>NUCLEOTIDE SEQUENCE [LARGE SCALE GENOMIC DNA]</scope>
    <source>
        <strain evidence="9 10">8H-2</strain>
    </source>
</reference>
<keyword evidence="2" id="KW-0328">Glycosyltransferase</keyword>
<evidence type="ECO:0000313" key="10">
    <source>
        <dbReference type="Proteomes" id="UP000371977"/>
    </source>
</evidence>
<evidence type="ECO:0000256" key="5">
    <source>
        <dbReference type="ARBA" id="ARBA00022989"/>
    </source>
</evidence>
<keyword evidence="4 7" id="KW-0812">Transmembrane</keyword>
<evidence type="ECO:0000256" key="6">
    <source>
        <dbReference type="ARBA" id="ARBA00023136"/>
    </source>
</evidence>
<evidence type="ECO:0000259" key="8">
    <source>
        <dbReference type="Pfam" id="PF00535"/>
    </source>
</evidence>